<evidence type="ECO:0000313" key="1">
    <source>
        <dbReference type="EMBL" id="KAA8571913.1"/>
    </source>
</evidence>
<dbReference type="AlphaFoldDB" id="A0A5M9JTY9"/>
<name>A0A5M9JTY9_MONFR</name>
<accession>A0A5M9JTY9</accession>
<organism evidence="1 2">
    <name type="scientific">Monilinia fructicola</name>
    <name type="common">Brown rot fungus</name>
    <name type="synonym">Ciboria fructicola</name>
    <dbReference type="NCBI Taxonomy" id="38448"/>
    <lineage>
        <taxon>Eukaryota</taxon>
        <taxon>Fungi</taxon>
        <taxon>Dikarya</taxon>
        <taxon>Ascomycota</taxon>
        <taxon>Pezizomycotina</taxon>
        <taxon>Leotiomycetes</taxon>
        <taxon>Helotiales</taxon>
        <taxon>Sclerotiniaceae</taxon>
        <taxon>Monilinia</taxon>
    </lineage>
</organism>
<keyword evidence="2" id="KW-1185">Reference proteome</keyword>
<proteinExistence type="predicted"/>
<protein>
    <submittedName>
        <fullName evidence="1">Uncharacterized protein</fullName>
    </submittedName>
</protein>
<sequence>MVDIMSTRRIRSAFSRSLNLQVQLAGSNPKISVDHRRTNTNKHKGINPKNVAKKWFQSTSYRAALENLCTIDGLYVQKNRSHNRGNEAGEDITWSRRIRRCMLKRYPEIAKITQSEGGYSAKEP</sequence>
<dbReference type="EMBL" id="VICG01000005">
    <property type="protein sequence ID" value="KAA8571913.1"/>
    <property type="molecule type" value="Genomic_DNA"/>
</dbReference>
<reference evidence="1 2" key="1">
    <citation type="submission" date="2019-06" db="EMBL/GenBank/DDBJ databases">
        <title>Genome Sequence of the Brown Rot Fungal Pathogen Monilinia fructicola.</title>
        <authorList>
            <person name="De Miccolis Angelini R.M."/>
            <person name="Landi L."/>
            <person name="Abate D."/>
            <person name="Pollastro S."/>
            <person name="Romanazzi G."/>
            <person name="Faretra F."/>
        </authorList>
    </citation>
    <scope>NUCLEOTIDE SEQUENCE [LARGE SCALE GENOMIC DNA]</scope>
    <source>
        <strain evidence="1 2">Mfrc123</strain>
    </source>
</reference>
<gene>
    <name evidence="1" type="ORF">EYC84_001862</name>
</gene>
<dbReference type="Proteomes" id="UP000322873">
    <property type="component" value="Unassembled WGS sequence"/>
</dbReference>
<comment type="caution">
    <text evidence="1">The sequence shown here is derived from an EMBL/GenBank/DDBJ whole genome shotgun (WGS) entry which is preliminary data.</text>
</comment>
<evidence type="ECO:0000313" key="2">
    <source>
        <dbReference type="Proteomes" id="UP000322873"/>
    </source>
</evidence>